<keyword evidence="1" id="KW-0732">Signal</keyword>
<sequence length="160" mass="17309">MKKLFFNILILSLSFAFLSACEEKTSDPPSQKTPEELATEDLTGGSSQAWVVAGGGSVIRDGRSETNIYQTFEIIFAANETSRTYQTFNNNSLFEGSGNWIFAGSSVDKIILSGSAPASGQEISFTRTGNDLRLQFSIPMPTSATGAVAGNYVFNLKRKQ</sequence>
<name>A0ABW5BBX0_9BACT</name>
<proteinExistence type="predicted"/>
<dbReference type="EMBL" id="JBHUIV010000025">
    <property type="protein sequence ID" value="MFD2203612.1"/>
    <property type="molecule type" value="Genomic_DNA"/>
</dbReference>
<evidence type="ECO:0000256" key="1">
    <source>
        <dbReference type="SAM" id="SignalP"/>
    </source>
</evidence>
<protein>
    <recommendedName>
        <fullName evidence="4">Lipocalin-like domain-containing protein</fullName>
    </recommendedName>
</protein>
<accession>A0ABW5BBX0</accession>
<reference evidence="3" key="1">
    <citation type="journal article" date="2019" name="Int. J. Syst. Evol. Microbiol.">
        <title>The Global Catalogue of Microorganisms (GCM) 10K type strain sequencing project: providing services to taxonomists for standard genome sequencing and annotation.</title>
        <authorList>
            <consortium name="The Broad Institute Genomics Platform"/>
            <consortium name="The Broad Institute Genome Sequencing Center for Infectious Disease"/>
            <person name="Wu L."/>
            <person name="Ma J."/>
        </authorList>
    </citation>
    <scope>NUCLEOTIDE SEQUENCE [LARGE SCALE GENOMIC DNA]</scope>
    <source>
        <strain evidence="3">KCTC 19812</strain>
    </source>
</reference>
<feature type="signal peptide" evidence="1">
    <location>
        <begin position="1"/>
        <end position="19"/>
    </location>
</feature>
<keyword evidence="3" id="KW-1185">Reference proteome</keyword>
<feature type="chain" id="PRO_5046636983" description="Lipocalin-like domain-containing protein" evidence="1">
    <location>
        <begin position="20"/>
        <end position="160"/>
    </location>
</feature>
<dbReference type="PROSITE" id="PS51257">
    <property type="entry name" value="PROKAR_LIPOPROTEIN"/>
    <property type="match status" value="1"/>
</dbReference>
<evidence type="ECO:0000313" key="2">
    <source>
        <dbReference type="EMBL" id="MFD2203612.1"/>
    </source>
</evidence>
<dbReference type="Proteomes" id="UP001597414">
    <property type="component" value="Unassembled WGS sequence"/>
</dbReference>
<dbReference type="RefSeq" id="WP_380806310.1">
    <property type="nucleotide sequence ID" value="NZ_JBHUIV010000025.1"/>
</dbReference>
<evidence type="ECO:0008006" key="4">
    <source>
        <dbReference type="Google" id="ProtNLM"/>
    </source>
</evidence>
<evidence type="ECO:0000313" key="3">
    <source>
        <dbReference type="Proteomes" id="UP001597414"/>
    </source>
</evidence>
<organism evidence="2 3">
    <name type="scientific">Shivajiella indica</name>
    <dbReference type="NCBI Taxonomy" id="872115"/>
    <lineage>
        <taxon>Bacteria</taxon>
        <taxon>Pseudomonadati</taxon>
        <taxon>Bacteroidota</taxon>
        <taxon>Cytophagia</taxon>
        <taxon>Cytophagales</taxon>
        <taxon>Cyclobacteriaceae</taxon>
        <taxon>Shivajiella</taxon>
    </lineage>
</organism>
<gene>
    <name evidence="2" type="ORF">ACFSKV_18675</name>
</gene>
<comment type="caution">
    <text evidence="2">The sequence shown here is derived from an EMBL/GenBank/DDBJ whole genome shotgun (WGS) entry which is preliminary data.</text>
</comment>